<protein>
    <submittedName>
        <fullName evidence="2">Uncharacterized protein</fullName>
    </submittedName>
</protein>
<proteinExistence type="predicted"/>
<organism evidence="2">
    <name type="scientific">Anguilla anguilla</name>
    <name type="common">European freshwater eel</name>
    <name type="synonym">Muraena anguilla</name>
    <dbReference type="NCBI Taxonomy" id="7936"/>
    <lineage>
        <taxon>Eukaryota</taxon>
        <taxon>Metazoa</taxon>
        <taxon>Chordata</taxon>
        <taxon>Craniata</taxon>
        <taxon>Vertebrata</taxon>
        <taxon>Euteleostomi</taxon>
        <taxon>Actinopterygii</taxon>
        <taxon>Neopterygii</taxon>
        <taxon>Teleostei</taxon>
        <taxon>Anguilliformes</taxon>
        <taxon>Anguillidae</taxon>
        <taxon>Anguilla</taxon>
    </lineage>
</organism>
<dbReference type="EMBL" id="GBXM01094416">
    <property type="protein sequence ID" value="JAH14161.1"/>
    <property type="molecule type" value="Transcribed_RNA"/>
</dbReference>
<reference evidence="2" key="2">
    <citation type="journal article" date="2015" name="Fish Shellfish Immunol.">
        <title>Early steps in the European eel (Anguilla anguilla)-Vibrio vulnificus interaction in the gills: Role of the RtxA13 toxin.</title>
        <authorList>
            <person name="Callol A."/>
            <person name="Pajuelo D."/>
            <person name="Ebbesson L."/>
            <person name="Teles M."/>
            <person name="MacKenzie S."/>
            <person name="Amaro C."/>
        </authorList>
    </citation>
    <scope>NUCLEOTIDE SEQUENCE</scope>
</reference>
<dbReference type="AlphaFoldDB" id="A0A0E9QB98"/>
<reference evidence="2" key="1">
    <citation type="submission" date="2014-11" db="EMBL/GenBank/DDBJ databases">
        <authorList>
            <person name="Amaro Gonzalez C."/>
        </authorList>
    </citation>
    <scope>NUCLEOTIDE SEQUENCE</scope>
</reference>
<evidence type="ECO:0000256" key="1">
    <source>
        <dbReference type="SAM" id="MobiDB-lite"/>
    </source>
</evidence>
<accession>A0A0E9QB98</accession>
<evidence type="ECO:0000313" key="2">
    <source>
        <dbReference type="EMBL" id="JAH14161.1"/>
    </source>
</evidence>
<name>A0A0E9QB98_ANGAN</name>
<feature type="region of interest" description="Disordered" evidence="1">
    <location>
        <begin position="1"/>
        <end position="28"/>
    </location>
</feature>
<sequence>MPHSSRPVMPRTLMQSLRNPTPPPLTAT</sequence>